<dbReference type="Pfam" id="PF17963">
    <property type="entry name" value="Big_9"/>
    <property type="match status" value="1"/>
</dbReference>
<evidence type="ECO:0000256" key="3">
    <source>
        <dbReference type="ARBA" id="ARBA00007495"/>
    </source>
</evidence>
<dbReference type="Pfam" id="PF00331">
    <property type="entry name" value="Glyco_hydro_10"/>
    <property type="match status" value="1"/>
</dbReference>
<dbReference type="Gene3D" id="3.20.20.80">
    <property type="entry name" value="Glycosidases"/>
    <property type="match status" value="1"/>
</dbReference>
<dbReference type="GO" id="GO:0005576">
    <property type="term" value="C:extracellular region"/>
    <property type="evidence" value="ECO:0007669"/>
    <property type="project" value="UniProtKB-SubCell"/>
</dbReference>
<evidence type="ECO:0000256" key="7">
    <source>
        <dbReference type="ARBA" id="ARBA00022729"/>
    </source>
</evidence>
<dbReference type="EMBL" id="AP026866">
    <property type="protein sequence ID" value="BDS06620.1"/>
    <property type="molecule type" value="Genomic_DNA"/>
</dbReference>
<feature type="domain" description="GH10" evidence="12">
    <location>
        <begin position="366"/>
        <end position="658"/>
    </location>
</feature>
<comment type="similarity">
    <text evidence="3">Belongs to the glycosyl hydrolase 10 (cellulase F) family.</text>
</comment>
<reference evidence="13" key="1">
    <citation type="submission" date="2024-07" db="EMBL/GenBank/DDBJ databases">
        <title>Complete genome sequence of Verrucomicrobiaceae bacterium NT6N.</title>
        <authorList>
            <person name="Huang C."/>
            <person name="Takami H."/>
            <person name="Hamasaki K."/>
        </authorList>
    </citation>
    <scope>NUCLEOTIDE SEQUENCE</scope>
    <source>
        <strain evidence="13">NT6N</strain>
    </source>
</reference>
<accession>A0AAT9FKX1</accession>
<keyword evidence="7" id="KW-0732">Signal</keyword>
<dbReference type="NCBIfam" id="NF033679">
    <property type="entry name" value="DNRLRE_dom"/>
    <property type="match status" value="2"/>
</dbReference>
<dbReference type="KEGG" id="osu:NT6N_16600"/>
<organism evidence="13">
    <name type="scientific">Oceaniferula spumae</name>
    <dbReference type="NCBI Taxonomy" id="2979115"/>
    <lineage>
        <taxon>Bacteria</taxon>
        <taxon>Pseudomonadati</taxon>
        <taxon>Verrucomicrobiota</taxon>
        <taxon>Verrucomicrobiia</taxon>
        <taxon>Verrucomicrobiales</taxon>
        <taxon>Verrucomicrobiaceae</taxon>
        <taxon>Oceaniferula</taxon>
    </lineage>
</organism>
<dbReference type="PANTHER" id="PTHR31490">
    <property type="entry name" value="GLYCOSYL HYDROLASE"/>
    <property type="match status" value="1"/>
</dbReference>
<keyword evidence="9" id="KW-0119">Carbohydrate metabolism</keyword>
<evidence type="ECO:0000256" key="9">
    <source>
        <dbReference type="ARBA" id="ARBA00023277"/>
    </source>
</evidence>
<sequence length="1027" mass="112777">MTALVGIAQEQVVRDVAVSMDAWVNSAPQKAGINFGSKTEIRLKENSKIGYLQFDLTGIPAGVIKAELHFHSIDYTGNVAAHSVDDNEWDEYSLTWNNRPAYSVAATGIGAVTPGNYGFCDVTSLISGNGTYSFALLAQGGIKGDLSTREALNGAFLRITYSSSNVAPIAQADEYYVYSAEARTVKYGVLENDRDGNDDPLTAIMIDAPEHGTLTLNEDGTFVYQAEAGYEGLDRFTYVARDLHDAGGAGQTSADSAVTEVILDVRGSGFLMPLWKKNKLESDLGITLGRDEELDLLWALHPISDTSWKDAAEQRIETNRLAEKPVFIKDANGNSVEGAEVILRMKQRSDFRFGGVLDLKQFTGDNTDDGIHGDAYKARISTFFDAVGLNNGLKPKLAAGNEHLLPEFFDWAADINMPVRGHLLLWPGGTHMSDTVTAIVEQIEASEDDNEIATLKVQLKAAVDAEITSWAQKWDVYEWDVLNEILSNNRIQNILGDEEMLRWYQLADQHKVDDDARLLLNDFQIISGKNDNRLGQFKTKLDYLTSGGANLGAIGFQSRFGWKREDPEEILRRLNEFNSYDLPLVGTEFEVKSKDGVFYPDELVRARATAEVMTVYFSHPKVDGLFAWDYALDSERGLLDNTGRPKLNGLVWYYLNRIEFVSRSNQTSGSGGLVTHRGYKGDYELVIRVGDEEHRSVVTLNSEAAVEIMLPFQVAESVTLGNVGDAFAMSNQPDQSTGGWMKMESRDDPHGNFSKDSYVKFDLNGRVLAGDTATLRLYSKTEVTGLKIYSVSDATWDESTLTWTNKPTFGALLGTVNIAANSWAEVEVTLPPEQGVVSFGLRTPDDSLVVLGSKEGGQGAELKILEAHGDLDDDGVSDAFDPDDDNDLVPDSYEARHGLRPREFDALTSNKDSDGTPTALEYAMGLNPLSIDNGPFDISSDGPNISLTYMVRDGLNTLGAELRLRFSLNLEDWHVLTPANLAAQGVTLNSWGTTSLKDAEGNLTRHTINVTADGALFLMADYGPMRP</sequence>
<protein>
    <recommendedName>
        <fullName evidence="4">endo-1,4-beta-xylanase</fullName>
        <ecNumber evidence="4">3.2.1.8</ecNumber>
    </recommendedName>
</protein>
<name>A0AAT9FKX1_9BACT</name>
<dbReference type="InterPro" id="IPR001000">
    <property type="entry name" value="GH10_dom"/>
</dbReference>
<keyword evidence="8" id="KW-0378">Hydrolase</keyword>
<evidence type="ECO:0000256" key="5">
    <source>
        <dbReference type="ARBA" id="ARBA00022525"/>
    </source>
</evidence>
<dbReference type="InterPro" id="IPR055372">
    <property type="entry name" value="CBM96"/>
</dbReference>
<evidence type="ECO:0000256" key="4">
    <source>
        <dbReference type="ARBA" id="ARBA00012590"/>
    </source>
</evidence>
<dbReference type="GO" id="GO:0031176">
    <property type="term" value="F:endo-1,4-beta-xylanase activity"/>
    <property type="evidence" value="ECO:0007669"/>
    <property type="project" value="UniProtKB-EC"/>
</dbReference>
<evidence type="ECO:0000256" key="11">
    <source>
        <dbReference type="ARBA" id="ARBA00023326"/>
    </source>
</evidence>
<evidence type="ECO:0000256" key="10">
    <source>
        <dbReference type="ARBA" id="ARBA00023295"/>
    </source>
</evidence>
<dbReference type="PANTHER" id="PTHR31490:SF88">
    <property type="entry name" value="BETA-XYLANASE"/>
    <property type="match status" value="1"/>
</dbReference>
<comment type="catalytic activity">
    <reaction evidence="1">
        <text>Endohydrolysis of (1-&gt;4)-beta-D-xylosidic linkages in xylans.</text>
        <dbReference type="EC" id="3.2.1.8"/>
    </reaction>
</comment>
<dbReference type="SUPFAM" id="SSF51445">
    <property type="entry name" value="(Trans)glycosidases"/>
    <property type="match status" value="1"/>
</dbReference>
<keyword evidence="5" id="KW-0964">Secreted</keyword>
<dbReference type="PROSITE" id="PS51760">
    <property type="entry name" value="GH10_2"/>
    <property type="match status" value="1"/>
</dbReference>
<evidence type="ECO:0000256" key="8">
    <source>
        <dbReference type="ARBA" id="ARBA00022801"/>
    </source>
</evidence>
<keyword evidence="10" id="KW-0326">Glycosidase</keyword>
<gene>
    <name evidence="13" type="ORF">NT6N_16600</name>
</gene>
<evidence type="ECO:0000256" key="2">
    <source>
        <dbReference type="ARBA" id="ARBA00004613"/>
    </source>
</evidence>
<dbReference type="InterPro" id="IPR017853">
    <property type="entry name" value="GH"/>
</dbReference>
<evidence type="ECO:0000256" key="6">
    <source>
        <dbReference type="ARBA" id="ARBA00022651"/>
    </source>
</evidence>
<dbReference type="EC" id="3.2.1.8" evidence="4"/>
<evidence type="ECO:0000313" key="13">
    <source>
        <dbReference type="EMBL" id="BDS06620.1"/>
    </source>
</evidence>
<dbReference type="Gene3D" id="2.60.40.3440">
    <property type="match status" value="1"/>
</dbReference>
<dbReference type="AlphaFoldDB" id="A0AAT9FKX1"/>
<dbReference type="Pfam" id="PF24517">
    <property type="entry name" value="CBM96"/>
    <property type="match status" value="2"/>
</dbReference>
<dbReference type="InterPro" id="IPR044846">
    <property type="entry name" value="GH10"/>
</dbReference>
<keyword evidence="11" id="KW-0624">Polysaccharide degradation</keyword>
<dbReference type="GO" id="GO:0045493">
    <property type="term" value="P:xylan catabolic process"/>
    <property type="evidence" value="ECO:0007669"/>
    <property type="project" value="UniProtKB-KW"/>
</dbReference>
<keyword evidence="6" id="KW-0858">Xylan degradation</keyword>
<evidence type="ECO:0000256" key="1">
    <source>
        <dbReference type="ARBA" id="ARBA00000681"/>
    </source>
</evidence>
<comment type="subcellular location">
    <subcellularLocation>
        <location evidence="2">Secreted</location>
    </subcellularLocation>
</comment>
<evidence type="ECO:0000259" key="12">
    <source>
        <dbReference type="PROSITE" id="PS51760"/>
    </source>
</evidence>
<proteinExistence type="inferred from homology"/>